<evidence type="ECO:0000256" key="3">
    <source>
        <dbReference type="PROSITE-ProRule" id="PRU00810"/>
    </source>
</evidence>
<sequence>MAHELILPCPPDSAMSSWSAEQYKKHVDTYMEAVEQEFTADVGTIDTYLHFLAAATEFQEKRIDTAEWVERVKELLDGQWLLLLRFANFLPQDYGCRLREEVLAKRRVEKAESVSRGEPVDYVHLLDQATDVLGRIKARFLDENLEHLYETFLEIVHMHRTGEKTREEVLHAVADNIFQTKHQDLLHEFRYFLQI</sequence>
<dbReference type="SUPFAM" id="SSF47762">
    <property type="entry name" value="PAH2 domain"/>
    <property type="match status" value="2"/>
</dbReference>
<dbReference type="InterPro" id="IPR003822">
    <property type="entry name" value="PAH"/>
</dbReference>
<proteinExistence type="predicted"/>
<evidence type="ECO:0000256" key="1">
    <source>
        <dbReference type="ARBA" id="ARBA00004123"/>
    </source>
</evidence>
<dbReference type="PANTHER" id="PTHR12346">
    <property type="entry name" value="SIN3B-RELATED"/>
    <property type="match status" value="1"/>
</dbReference>
<dbReference type="PROSITE" id="PS51477">
    <property type="entry name" value="PAH"/>
    <property type="match status" value="1"/>
</dbReference>
<dbReference type="InterPro" id="IPR036600">
    <property type="entry name" value="PAH_sf"/>
</dbReference>
<dbReference type="Proteomes" id="UP001497444">
    <property type="component" value="Chromosome 14"/>
</dbReference>
<evidence type="ECO:0000313" key="4">
    <source>
        <dbReference type="EMBL" id="CAK9261592.1"/>
    </source>
</evidence>
<keyword evidence="2 3" id="KW-0539">Nucleus</keyword>
<accession>A0ABP0W485</accession>
<dbReference type="Gene3D" id="1.20.1160.11">
    <property type="entry name" value="Paired amphipathic helix"/>
    <property type="match status" value="2"/>
</dbReference>
<name>A0ABP0W485_9BRYO</name>
<dbReference type="EMBL" id="OZ020109">
    <property type="protein sequence ID" value="CAK9261592.1"/>
    <property type="molecule type" value="Genomic_DNA"/>
</dbReference>
<reference evidence="4" key="1">
    <citation type="submission" date="2024-02" db="EMBL/GenBank/DDBJ databases">
        <authorList>
            <consortium name="ELIXIR-Norway"/>
            <consortium name="Elixir Norway"/>
        </authorList>
    </citation>
    <scope>NUCLEOTIDE SEQUENCE</scope>
</reference>
<comment type="subcellular location">
    <subcellularLocation>
        <location evidence="1 3">Nucleus</location>
    </subcellularLocation>
</comment>
<protein>
    <submittedName>
        <fullName evidence="4">Uncharacterized protein</fullName>
    </submittedName>
</protein>
<gene>
    <name evidence="4" type="ORF">CSSPJE1EN1_LOCUS7070</name>
</gene>
<dbReference type="Pfam" id="PF02671">
    <property type="entry name" value="PAH"/>
    <property type="match status" value="2"/>
</dbReference>
<keyword evidence="5" id="KW-1185">Reference proteome</keyword>
<evidence type="ECO:0000313" key="5">
    <source>
        <dbReference type="Proteomes" id="UP001497444"/>
    </source>
</evidence>
<dbReference type="InterPro" id="IPR039774">
    <property type="entry name" value="Sin3-like"/>
</dbReference>
<organism evidence="4 5">
    <name type="scientific">Sphagnum jensenii</name>
    <dbReference type="NCBI Taxonomy" id="128206"/>
    <lineage>
        <taxon>Eukaryota</taxon>
        <taxon>Viridiplantae</taxon>
        <taxon>Streptophyta</taxon>
        <taxon>Embryophyta</taxon>
        <taxon>Bryophyta</taxon>
        <taxon>Sphagnophytina</taxon>
        <taxon>Sphagnopsida</taxon>
        <taxon>Sphagnales</taxon>
        <taxon>Sphagnaceae</taxon>
        <taxon>Sphagnum</taxon>
    </lineage>
</organism>
<evidence type="ECO:0000256" key="2">
    <source>
        <dbReference type="ARBA" id="ARBA00023242"/>
    </source>
</evidence>